<sequence length="717" mass="81296">MEAEQPDQSFSDQEPIEIDTPPRVIPESEAHKRRRIHSPDPIANAAIIDHNLARVLWNAREMLEVQIQKRRRRSDQSLSESLPVASSSASHKPSKKARETSPKPECGTKRFQDADESPVASYSHPPEKKRAKQEILSPSTRPKITGSSSRPNHPKLNTGTGPSTGSSSSTQPLPNFILPSGIRTPYAIQVERADKLRQEGNVQYEKKNYPHALYLYTQAINSYPIALFPNQSRPAGYSTSLANRASAYMATGQYSFALNDLQESMEETDLTPLLTEESRSNFIKRVFRLVRCHLALLDGPGASTSLDKIRKPQSLNPIPQSDPKHEELQALSFRTKFLVEQQQRLNDLRLNDMWQPALQVMGCVEKEIMTWGFKFDLTSLPGSWTIWKAEMLARVGKPLEAQKTILFFNRAPTMRWECTFIYALVALGKADLKLAQTRLSDILLCQPNYEPASDMLEFLNQLMISMDRIERTASSGSHHLAVAQCEEFLVALKDPLLTTLRIKVETIKCEQLAEQCMRDPKAASQLCNQVISLNMTLFRQMNVNPNLPIRSDVYEPYQVYLIRALLAQARAMHQCERHDWKSSYFNVINCIRFWPGMALPFREKIFEEIRSRTGGNSYSKSYYRGHHSQNHSSRPTSNTSPPVKATPDPKGYYKALGLAKDASVTDIKKAFRTLSLTHHPDKGGETELFQIINEAHSVLADSHKRHYYDLTGHVPKQ</sequence>
<feature type="domain" description="J" evidence="2">
    <location>
        <begin position="651"/>
        <end position="712"/>
    </location>
</feature>
<feature type="compositionally biased region" description="Low complexity" evidence="1">
    <location>
        <begin position="77"/>
        <end position="91"/>
    </location>
</feature>
<dbReference type="Proteomes" id="UP000324748">
    <property type="component" value="Unassembled WGS sequence"/>
</dbReference>
<dbReference type="PRINTS" id="PR00625">
    <property type="entry name" value="JDOMAIN"/>
</dbReference>
<dbReference type="SUPFAM" id="SSF48452">
    <property type="entry name" value="TPR-like"/>
    <property type="match status" value="1"/>
</dbReference>
<accession>A0A5B0NFB4</accession>
<organism evidence="3 4">
    <name type="scientific">Puccinia graminis f. sp. tritici</name>
    <dbReference type="NCBI Taxonomy" id="56615"/>
    <lineage>
        <taxon>Eukaryota</taxon>
        <taxon>Fungi</taxon>
        <taxon>Dikarya</taxon>
        <taxon>Basidiomycota</taxon>
        <taxon>Pucciniomycotina</taxon>
        <taxon>Pucciniomycetes</taxon>
        <taxon>Pucciniales</taxon>
        <taxon>Pucciniaceae</taxon>
        <taxon>Puccinia</taxon>
    </lineage>
</organism>
<dbReference type="InterPro" id="IPR036869">
    <property type="entry name" value="J_dom_sf"/>
</dbReference>
<dbReference type="InterPro" id="IPR001623">
    <property type="entry name" value="DnaJ_domain"/>
</dbReference>
<comment type="caution">
    <text evidence="3">The sequence shown here is derived from an EMBL/GenBank/DDBJ whole genome shotgun (WGS) entry which is preliminary data.</text>
</comment>
<evidence type="ECO:0000313" key="3">
    <source>
        <dbReference type="EMBL" id="KAA1086648.1"/>
    </source>
</evidence>
<dbReference type="InterPro" id="IPR052758">
    <property type="entry name" value="SRC_co-chaperone"/>
</dbReference>
<dbReference type="PROSITE" id="PS00636">
    <property type="entry name" value="DNAJ_1"/>
    <property type="match status" value="1"/>
</dbReference>
<dbReference type="InterPro" id="IPR018253">
    <property type="entry name" value="DnaJ_domain_CS"/>
</dbReference>
<dbReference type="EMBL" id="VSWC01000105">
    <property type="protein sequence ID" value="KAA1086648.1"/>
    <property type="molecule type" value="Genomic_DNA"/>
</dbReference>
<feature type="region of interest" description="Disordered" evidence="1">
    <location>
        <begin position="69"/>
        <end position="178"/>
    </location>
</feature>
<dbReference type="Gene3D" id="1.25.40.10">
    <property type="entry name" value="Tetratricopeptide repeat domain"/>
    <property type="match status" value="1"/>
</dbReference>
<feature type="compositionally biased region" description="Polar residues" evidence="1">
    <location>
        <begin position="1"/>
        <end position="12"/>
    </location>
</feature>
<dbReference type="CDD" id="cd06257">
    <property type="entry name" value="DnaJ"/>
    <property type="match status" value="1"/>
</dbReference>
<protein>
    <recommendedName>
        <fullName evidence="2">J domain-containing protein</fullName>
    </recommendedName>
</protein>
<feature type="compositionally biased region" description="Polar residues" evidence="1">
    <location>
        <begin position="136"/>
        <end position="157"/>
    </location>
</feature>
<dbReference type="InterPro" id="IPR011990">
    <property type="entry name" value="TPR-like_helical_dom_sf"/>
</dbReference>
<dbReference type="SUPFAM" id="SSF46565">
    <property type="entry name" value="Chaperone J-domain"/>
    <property type="match status" value="1"/>
</dbReference>
<gene>
    <name evidence="3" type="ORF">PGT21_006888</name>
</gene>
<evidence type="ECO:0000259" key="2">
    <source>
        <dbReference type="PROSITE" id="PS50076"/>
    </source>
</evidence>
<dbReference type="Gene3D" id="1.10.287.110">
    <property type="entry name" value="DnaJ domain"/>
    <property type="match status" value="1"/>
</dbReference>
<dbReference type="Pfam" id="PF00226">
    <property type="entry name" value="DnaJ"/>
    <property type="match status" value="1"/>
</dbReference>
<name>A0A5B0NFB4_PUCGR</name>
<feature type="region of interest" description="Disordered" evidence="1">
    <location>
        <begin position="617"/>
        <end position="646"/>
    </location>
</feature>
<dbReference type="PANTHER" id="PTHR44200">
    <property type="entry name" value="DNAJ HOMOLOG SUBFAMILY C MEMBER 7"/>
    <property type="match status" value="1"/>
</dbReference>
<feature type="region of interest" description="Disordered" evidence="1">
    <location>
        <begin position="1"/>
        <end position="37"/>
    </location>
</feature>
<feature type="compositionally biased region" description="Polar residues" evidence="1">
    <location>
        <begin position="630"/>
        <end position="641"/>
    </location>
</feature>
<dbReference type="SMART" id="SM00271">
    <property type="entry name" value="DnaJ"/>
    <property type="match status" value="1"/>
</dbReference>
<dbReference type="PANTHER" id="PTHR44200:SF1">
    <property type="entry name" value="DNAJ HOMOLOG SUBFAMILY C MEMBER 7"/>
    <property type="match status" value="1"/>
</dbReference>
<evidence type="ECO:0000256" key="1">
    <source>
        <dbReference type="SAM" id="MobiDB-lite"/>
    </source>
</evidence>
<dbReference type="PROSITE" id="PS50076">
    <property type="entry name" value="DNAJ_2"/>
    <property type="match status" value="1"/>
</dbReference>
<dbReference type="AlphaFoldDB" id="A0A5B0NFB4"/>
<feature type="compositionally biased region" description="Low complexity" evidence="1">
    <location>
        <begin position="158"/>
        <end position="170"/>
    </location>
</feature>
<keyword evidence="4" id="KW-1185">Reference proteome</keyword>
<evidence type="ECO:0000313" key="4">
    <source>
        <dbReference type="Proteomes" id="UP000324748"/>
    </source>
</evidence>
<reference evidence="3 4" key="1">
    <citation type="submission" date="2019-05" db="EMBL/GenBank/DDBJ databases">
        <title>Emergence of the Ug99 lineage of the wheat stem rust pathogen through somatic hybridization.</title>
        <authorList>
            <person name="Li F."/>
            <person name="Upadhyaya N.M."/>
            <person name="Sperschneider J."/>
            <person name="Matny O."/>
            <person name="Nguyen-Phuc H."/>
            <person name="Mago R."/>
            <person name="Raley C."/>
            <person name="Miller M.E."/>
            <person name="Silverstein K.A.T."/>
            <person name="Henningsen E."/>
            <person name="Hirsch C.D."/>
            <person name="Visser B."/>
            <person name="Pretorius Z.A."/>
            <person name="Steffenson B.J."/>
            <person name="Schwessinger B."/>
            <person name="Dodds P.N."/>
            <person name="Figueroa M."/>
        </authorList>
    </citation>
    <scope>NUCLEOTIDE SEQUENCE [LARGE SCALE GENOMIC DNA]</scope>
    <source>
        <strain evidence="3">21-0</strain>
    </source>
</reference>
<dbReference type="OrthoDB" id="445556at2759"/>
<feature type="compositionally biased region" description="Basic and acidic residues" evidence="1">
    <location>
        <begin position="96"/>
        <end position="113"/>
    </location>
</feature>
<proteinExistence type="predicted"/>